<dbReference type="GO" id="GO:0016787">
    <property type="term" value="F:hydrolase activity"/>
    <property type="evidence" value="ECO:0007669"/>
    <property type="project" value="InterPro"/>
</dbReference>
<dbReference type="SUPFAM" id="SSF56300">
    <property type="entry name" value="Metallo-dependent phosphatases"/>
    <property type="match status" value="1"/>
</dbReference>
<dbReference type="KEGG" id="cee:CENDO_06975"/>
<evidence type="ECO:0000313" key="2">
    <source>
        <dbReference type="EMBL" id="QCB28669.1"/>
    </source>
</evidence>
<evidence type="ECO:0000313" key="3">
    <source>
        <dbReference type="Proteomes" id="UP000296352"/>
    </source>
</evidence>
<dbReference type="InterPro" id="IPR029052">
    <property type="entry name" value="Metallo-depent_PP-like"/>
</dbReference>
<dbReference type="Gene3D" id="3.60.21.10">
    <property type="match status" value="1"/>
</dbReference>
<gene>
    <name evidence="2" type="ORF">CENDO_06975</name>
</gene>
<reference evidence="2 3" key="1">
    <citation type="submission" date="2019-04" db="EMBL/GenBank/DDBJ databases">
        <title>Corynebacterium endometrii sp. nov., isolated from the uterus of a cow with endometritis.</title>
        <authorList>
            <person name="Ballas P."/>
            <person name="Ruckert C."/>
            <person name="Wagener K."/>
            <person name="Drillich M."/>
            <person name="Kaempfer P."/>
            <person name="Busse H.-J."/>
            <person name="Ehling-Schulz M."/>
        </authorList>
    </citation>
    <scope>NUCLEOTIDE SEQUENCE [LARGE SCALE GENOMIC DNA]</scope>
    <source>
        <strain evidence="2 3">LMM-1653</strain>
    </source>
</reference>
<dbReference type="OrthoDB" id="9013891at2"/>
<protein>
    <submittedName>
        <fullName evidence="2">Calcineurin-like phosphoesterase</fullName>
    </submittedName>
</protein>
<dbReference type="PANTHER" id="PTHR36492:SF2">
    <property type="entry name" value="[ACYL-CARRIER-PROTEIN] PHOSPHODIESTERASE PPTH"/>
    <property type="match status" value="1"/>
</dbReference>
<evidence type="ECO:0000259" key="1">
    <source>
        <dbReference type="Pfam" id="PF00149"/>
    </source>
</evidence>
<feature type="domain" description="Calcineurin-like phosphoesterase" evidence="1">
    <location>
        <begin position="4"/>
        <end position="227"/>
    </location>
</feature>
<dbReference type="InterPro" id="IPR004843">
    <property type="entry name" value="Calcineurin-like_PHP"/>
</dbReference>
<dbReference type="Proteomes" id="UP000296352">
    <property type="component" value="Chromosome"/>
</dbReference>
<dbReference type="PANTHER" id="PTHR36492">
    <property type="match status" value="1"/>
</dbReference>
<accession>A0A4P7QGG4</accession>
<dbReference type="Pfam" id="PF00149">
    <property type="entry name" value="Metallophos"/>
    <property type="match status" value="1"/>
</dbReference>
<dbReference type="AlphaFoldDB" id="A0A4P7QGG4"/>
<organism evidence="2 3">
    <name type="scientific">Corynebacterium endometrii</name>
    <dbReference type="NCBI Taxonomy" id="2488819"/>
    <lineage>
        <taxon>Bacteria</taxon>
        <taxon>Bacillati</taxon>
        <taxon>Actinomycetota</taxon>
        <taxon>Actinomycetes</taxon>
        <taxon>Mycobacteriales</taxon>
        <taxon>Corynebacteriaceae</taxon>
        <taxon>Corynebacterium</taxon>
    </lineage>
</organism>
<sequence>MTTTLWAVSDLHAAAKKNRAKIDEIQPEDASDWLIVAGDVAERTELILEVLAELNARFAQVIWVPGNHELFSRSQDRHRGREKYDALVAGCRELGIITPEDPYPVFAGVTVVPLFTLYDYSFRPPGTTVEQALSMAEENSIMMTDEAAIAPFVDIRAWCWDRLAYSIKRLSRISGPTVLINHWPLIQEPTMRLRYPEISLWCGTRHTRGWPTRYQAQSVVYGHLHIPAVEVVDGVPHIEASLGYPSEWQERDEERAWPYPVLTAESPQRTVGGRTWHA</sequence>
<dbReference type="InterPro" id="IPR052963">
    <property type="entry name" value="Pantetheine_PDE"/>
</dbReference>
<keyword evidence="3" id="KW-1185">Reference proteome</keyword>
<dbReference type="EMBL" id="CP039247">
    <property type="protein sequence ID" value="QCB28669.1"/>
    <property type="molecule type" value="Genomic_DNA"/>
</dbReference>
<dbReference type="RefSeq" id="WP_136141376.1">
    <property type="nucleotide sequence ID" value="NZ_CP039247.1"/>
</dbReference>
<dbReference type="CDD" id="cd00838">
    <property type="entry name" value="MPP_superfamily"/>
    <property type="match status" value="1"/>
</dbReference>
<name>A0A4P7QGG4_9CORY</name>
<proteinExistence type="predicted"/>